<keyword evidence="4" id="KW-0325">Glycoprotein</keyword>
<dbReference type="SMART" id="SM00020">
    <property type="entry name" value="Tryp_SPc"/>
    <property type="match status" value="1"/>
</dbReference>
<evidence type="ECO:0000256" key="5">
    <source>
        <dbReference type="SAM" id="SignalP"/>
    </source>
</evidence>
<feature type="signal peptide" evidence="5">
    <location>
        <begin position="1"/>
        <end position="25"/>
    </location>
</feature>
<dbReference type="GO" id="GO:0006508">
    <property type="term" value="P:proteolysis"/>
    <property type="evidence" value="ECO:0007669"/>
    <property type="project" value="InterPro"/>
</dbReference>
<dbReference type="InterPro" id="IPR009003">
    <property type="entry name" value="Peptidase_S1_PA"/>
</dbReference>
<organism evidence="7 8">
    <name type="scientific">Pythium oligandrum</name>
    <name type="common">Mycoparasitic fungus</name>
    <dbReference type="NCBI Taxonomy" id="41045"/>
    <lineage>
        <taxon>Eukaryota</taxon>
        <taxon>Sar</taxon>
        <taxon>Stramenopiles</taxon>
        <taxon>Oomycota</taxon>
        <taxon>Peronosporomycetes</taxon>
        <taxon>Pythiales</taxon>
        <taxon>Pythiaceae</taxon>
        <taxon>Pythium</taxon>
    </lineage>
</organism>
<dbReference type="GO" id="GO:0004252">
    <property type="term" value="F:serine-type endopeptidase activity"/>
    <property type="evidence" value="ECO:0007669"/>
    <property type="project" value="InterPro"/>
</dbReference>
<keyword evidence="8" id="KW-1185">Reference proteome</keyword>
<protein>
    <recommendedName>
        <fullName evidence="6">Peptidase S1 domain-containing protein</fullName>
    </recommendedName>
</protein>
<keyword evidence="2" id="KW-0843">Virulence</keyword>
<accession>A0A8K1CK94</accession>
<evidence type="ECO:0000259" key="6">
    <source>
        <dbReference type="PROSITE" id="PS50240"/>
    </source>
</evidence>
<feature type="domain" description="Peptidase S1" evidence="6">
    <location>
        <begin position="267"/>
        <end position="484"/>
    </location>
</feature>
<name>A0A8K1CK94_PYTOL</name>
<keyword evidence="1 5" id="KW-0732">Signal</keyword>
<evidence type="ECO:0000313" key="7">
    <source>
        <dbReference type="EMBL" id="TMW64609.1"/>
    </source>
</evidence>
<dbReference type="OrthoDB" id="10066789at2759"/>
<dbReference type="PANTHER" id="PTHR24276">
    <property type="entry name" value="POLYSERASE-RELATED"/>
    <property type="match status" value="1"/>
</dbReference>
<gene>
    <name evidence="7" type="ORF">Poli38472_011489</name>
</gene>
<sequence>MSSKPSRMGRQWILVAAVLVTVVHAAAPLPLVSLGSKDVAQACVGVQVSPLHVLVHSTCVKMKGPLTTAQAINLALNATNNTTTQASLEESVAVANSTTIAFELPPGNATASNSSSPVHSVHVLALKKPLTSNFPNPVALPLKTPYPSYLDVDHNATLVSVDVSLLAVTSISDVIYVADEMCDHPVCALPLEVEDRNGQTGLDRWSFVFKHDPIRDAYHLLGVGGDPVTDASGIWGFSWLPQVLKSSSFIDNNVHGVKTVVPIKKEIHGGKDVKTTSEYTEFIAGLRTSQDGETYCGGTLITPKWVLTSAGCKDIHNPTWVVIDTLRTSGKPTEAMKVKRTLKHPNYKTGSHSYNFMMVELEKASSRRPARYSWDKAYKKDTGTAFGYGAVLYQTRHMYDRLRSNKVSVLTDCPKDLKLDKTAMCVQGKISYGDYGGPVMKEAWSKNRILEWVIGNNYKFHTKKDYAVVGHVPVVYHWIGTVINQK</sequence>
<dbReference type="InterPro" id="IPR050430">
    <property type="entry name" value="Peptidase_S1"/>
</dbReference>
<evidence type="ECO:0000256" key="2">
    <source>
        <dbReference type="ARBA" id="ARBA00023026"/>
    </source>
</evidence>
<evidence type="ECO:0000256" key="3">
    <source>
        <dbReference type="ARBA" id="ARBA00023157"/>
    </source>
</evidence>
<keyword evidence="3" id="KW-1015">Disulfide bond</keyword>
<reference evidence="7" key="1">
    <citation type="submission" date="2019-03" db="EMBL/GenBank/DDBJ databases">
        <title>Long read genome sequence of the mycoparasitic Pythium oligandrum ATCC 38472 isolated from sugarbeet rhizosphere.</title>
        <authorList>
            <person name="Gaulin E."/>
        </authorList>
    </citation>
    <scope>NUCLEOTIDE SEQUENCE</scope>
    <source>
        <strain evidence="7">ATCC 38472_TT</strain>
    </source>
</reference>
<proteinExistence type="predicted"/>
<dbReference type="PANTHER" id="PTHR24276:SF98">
    <property type="entry name" value="FI18310P1-RELATED"/>
    <property type="match status" value="1"/>
</dbReference>
<comment type="caution">
    <text evidence="7">The sequence shown here is derived from an EMBL/GenBank/DDBJ whole genome shotgun (WGS) entry which is preliminary data.</text>
</comment>
<dbReference type="Proteomes" id="UP000794436">
    <property type="component" value="Unassembled WGS sequence"/>
</dbReference>
<evidence type="ECO:0000256" key="1">
    <source>
        <dbReference type="ARBA" id="ARBA00022729"/>
    </source>
</evidence>
<dbReference type="EMBL" id="SPLM01000039">
    <property type="protein sequence ID" value="TMW64609.1"/>
    <property type="molecule type" value="Genomic_DNA"/>
</dbReference>
<dbReference type="SUPFAM" id="SSF50494">
    <property type="entry name" value="Trypsin-like serine proteases"/>
    <property type="match status" value="1"/>
</dbReference>
<dbReference type="Gene3D" id="2.40.10.10">
    <property type="entry name" value="Trypsin-like serine proteases"/>
    <property type="match status" value="1"/>
</dbReference>
<dbReference type="InterPro" id="IPR043504">
    <property type="entry name" value="Peptidase_S1_PA_chymotrypsin"/>
</dbReference>
<evidence type="ECO:0000313" key="8">
    <source>
        <dbReference type="Proteomes" id="UP000794436"/>
    </source>
</evidence>
<dbReference type="PROSITE" id="PS50240">
    <property type="entry name" value="TRYPSIN_DOM"/>
    <property type="match status" value="1"/>
</dbReference>
<dbReference type="AlphaFoldDB" id="A0A8K1CK94"/>
<evidence type="ECO:0000256" key="4">
    <source>
        <dbReference type="ARBA" id="ARBA00023180"/>
    </source>
</evidence>
<dbReference type="InterPro" id="IPR001254">
    <property type="entry name" value="Trypsin_dom"/>
</dbReference>
<feature type="chain" id="PRO_5035446839" description="Peptidase S1 domain-containing protein" evidence="5">
    <location>
        <begin position="26"/>
        <end position="486"/>
    </location>
</feature>
<dbReference type="Pfam" id="PF00089">
    <property type="entry name" value="Trypsin"/>
    <property type="match status" value="1"/>
</dbReference>